<comment type="catalytic activity">
    <reaction evidence="5">
        <text>a 3,4-dihydroxy-5-(all-trans-polyprenyl)benzoate + S-adenosyl-L-methionine = a 4-hydroxy-3-methoxy-5-(all-trans-polyprenyl)benzoate + S-adenosyl-L-homocysteine + H(+)</text>
        <dbReference type="Rhea" id="RHEA:44452"/>
        <dbReference type="Rhea" id="RHEA-COMP:10930"/>
        <dbReference type="Rhea" id="RHEA-COMP:10931"/>
        <dbReference type="ChEBI" id="CHEBI:15378"/>
        <dbReference type="ChEBI" id="CHEBI:57856"/>
        <dbReference type="ChEBI" id="CHEBI:59789"/>
        <dbReference type="ChEBI" id="CHEBI:64694"/>
        <dbReference type="ChEBI" id="CHEBI:84443"/>
        <dbReference type="EC" id="2.1.1.114"/>
    </reaction>
</comment>
<keyword evidence="4 5" id="KW-0949">S-adenosyl-L-methionine</keyword>
<dbReference type="PANTHER" id="PTHR43464">
    <property type="entry name" value="METHYLTRANSFERASE"/>
    <property type="match status" value="1"/>
</dbReference>
<reference evidence="7 8" key="1">
    <citation type="submission" date="2016-07" db="EMBL/GenBank/DDBJ databases">
        <title>Pervasive Adenine N6-methylation of Active Genes in Fungi.</title>
        <authorList>
            <consortium name="DOE Joint Genome Institute"/>
            <person name="Mondo S.J."/>
            <person name="Dannebaum R.O."/>
            <person name="Kuo R.C."/>
            <person name="Labutti K."/>
            <person name="Haridas S."/>
            <person name="Kuo A."/>
            <person name="Salamov A."/>
            <person name="Ahrendt S.R."/>
            <person name="Lipzen A."/>
            <person name="Sullivan W."/>
            <person name="Andreopoulos W.B."/>
            <person name="Clum A."/>
            <person name="Lindquist E."/>
            <person name="Daum C."/>
            <person name="Ramamoorthy G.K."/>
            <person name="Gryganskyi A."/>
            <person name="Culley D."/>
            <person name="Magnuson J.K."/>
            <person name="James T.Y."/>
            <person name="O'Malley M.A."/>
            <person name="Stajich J.E."/>
            <person name="Spatafora J.W."/>
            <person name="Visel A."/>
            <person name="Grigoriev I.V."/>
        </authorList>
    </citation>
    <scope>NUCLEOTIDE SEQUENCE [LARGE SCALE GENOMIC DNA]</scope>
    <source>
        <strain evidence="7 8">NRRL 2496</strain>
    </source>
</reference>
<dbReference type="NCBIfam" id="TIGR01983">
    <property type="entry name" value="UbiG"/>
    <property type="match status" value="1"/>
</dbReference>
<dbReference type="GO" id="GO:0120537">
    <property type="term" value="F:3-demethylubiquinone 3-O-methyltransferase activity"/>
    <property type="evidence" value="ECO:0007669"/>
    <property type="project" value="RHEA"/>
</dbReference>
<dbReference type="Proteomes" id="UP000242180">
    <property type="component" value="Unassembled WGS sequence"/>
</dbReference>
<dbReference type="PANTHER" id="PTHR43464:SF19">
    <property type="entry name" value="UBIQUINONE BIOSYNTHESIS O-METHYLTRANSFERASE, MITOCHONDRIAL"/>
    <property type="match status" value="1"/>
</dbReference>
<dbReference type="GO" id="GO:0010420">
    <property type="term" value="F:polyprenyldihydroxybenzoate methyltransferase activity"/>
    <property type="evidence" value="ECO:0007669"/>
    <property type="project" value="UniProtKB-UniRule"/>
</dbReference>
<comment type="cofactor">
    <cofactor evidence="5">
        <name>Mg(2+)</name>
        <dbReference type="ChEBI" id="CHEBI:18420"/>
    </cofactor>
</comment>
<comment type="subunit">
    <text evidence="5">Component of a multi-subunit COQ enzyme complex, composed of at least COQ3, COQ4, COQ5, COQ6, COQ7 and COQ9.</text>
</comment>
<accession>A0A1X2HG47</accession>
<feature type="binding site" evidence="5">
    <location>
        <position position="158"/>
    </location>
    <ligand>
        <name>Mg(2+)</name>
        <dbReference type="ChEBI" id="CHEBI:18420"/>
    </ligand>
</feature>
<keyword evidence="3 5" id="KW-0831">Ubiquinone biosynthesis</keyword>
<feature type="binding site" evidence="5">
    <location>
        <position position="155"/>
    </location>
    <ligand>
        <name>Mg(2+)</name>
        <dbReference type="ChEBI" id="CHEBI:18420"/>
    </ligand>
</feature>
<keyword evidence="5" id="KW-0496">Mitochondrion</keyword>
<dbReference type="OMA" id="LASRWWD"/>
<dbReference type="HAMAP" id="MF_00472">
    <property type="entry name" value="UbiG"/>
    <property type="match status" value="1"/>
</dbReference>
<dbReference type="GO" id="GO:0031314">
    <property type="term" value="C:extrinsic component of mitochondrial inner membrane"/>
    <property type="evidence" value="ECO:0007669"/>
    <property type="project" value="UniProtKB-UniRule"/>
</dbReference>
<dbReference type="OrthoDB" id="3265906at2759"/>
<keyword evidence="5" id="KW-0460">Magnesium</keyword>
<keyword evidence="8" id="KW-1185">Reference proteome</keyword>
<dbReference type="Gene3D" id="3.40.50.150">
    <property type="entry name" value="Vaccinia Virus protein VP39"/>
    <property type="match status" value="1"/>
</dbReference>
<feature type="binding site" evidence="5">
    <location>
        <position position="159"/>
    </location>
    <ligand>
        <name>Mg(2+)</name>
        <dbReference type="ChEBI" id="CHEBI:18420"/>
    </ligand>
</feature>
<evidence type="ECO:0000256" key="5">
    <source>
        <dbReference type="HAMAP-Rule" id="MF_03190"/>
    </source>
</evidence>
<evidence type="ECO:0000256" key="4">
    <source>
        <dbReference type="ARBA" id="ARBA00022691"/>
    </source>
</evidence>
<dbReference type="FunCoup" id="A0A1X2HG47">
    <property type="interactions" value="332"/>
</dbReference>
<dbReference type="InterPro" id="IPR029063">
    <property type="entry name" value="SAM-dependent_MTases_sf"/>
</dbReference>
<proteinExistence type="inferred from homology"/>
<feature type="binding site" evidence="5">
    <location>
        <position position="60"/>
    </location>
    <ligand>
        <name>S-adenosyl-L-methionine</name>
        <dbReference type="ChEBI" id="CHEBI:59789"/>
    </ligand>
</feature>
<keyword evidence="2 5" id="KW-0808">Transferase</keyword>
<evidence type="ECO:0000313" key="8">
    <source>
        <dbReference type="Proteomes" id="UP000242180"/>
    </source>
</evidence>
<protein>
    <recommendedName>
        <fullName evidence="5">Ubiquinone biosynthesis O-methyltransferase, mitochondrial</fullName>
    </recommendedName>
    <alternativeName>
        <fullName evidence="5">3-demethylubiquinol 3-O-methyltransferase</fullName>
        <ecNumber evidence="5">2.1.1.64</ecNumber>
    </alternativeName>
    <alternativeName>
        <fullName evidence="5">3-demethylubiquinone 3-O-methyltransferase</fullName>
        <ecNumber evidence="5">2.1.1.-</ecNumber>
    </alternativeName>
    <alternativeName>
        <fullName evidence="5">Polyprenyldihydroxybenzoate methyltransferase</fullName>
        <ecNumber evidence="5">2.1.1.114</ecNumber>
    </alternativeName>
</protein>
<dbReference type="STRING" id="13706.A0A1X2HG47"/>
<evidence type="ECO:0000313" key="7">
    <source>
        <dbReference type="EMBL" id="ORY97914.1"/>
    </source>
</evidence>
<evidence type="ECO:0000256" key="2">
    <source>
        <dbReference type="ARBA" id="ARBA00022679"/>
    </source>
</evidence>
<comment type="catalytic activity">
    <reaction evidence="5">
        <text>a 3-demethylubiquinone + S-adenosyl-L-methionine = a ubiquinone + S-adenosyl-L-homocysteine</text>
        <dbReference type="Rhea" id="RHEA:81215"/>
        <dbReference type="Rhea" id="RHEA-COMP:9565"/>
        <dbReference type="Rhea" id="RHEA-COMP:19654"/>
        <dbReference type="ChEBI" id="CHEBI:16389"/>
        <dbReference type="ChEBI" id="CHEBI:57856"/>
        <dbReference type="ChEBI" id="CHEBI:59789"/>
        <dbReference type="ChEBI" id="CHEBI:231825"/>
    </reaction>
</comment>
<dbReference type="UniPathway" id="UPA00232"/>
<dbReference type="InParanoid" id="A0A1X2HG47"/>
<keyword evidence="7" id="KW-0830">Ubiquinone</keyword>
<dbReference type="EC" id="2.1.1.-" evidence="5"/>
<keyword evidence="5" id="KW-0472">Membrane</keyword>
<name>A0A1X2HG47_SYNRA</name>
<evidence type="ECO:0000256" key="1">
    <source>
        <dbReference type="ARBA" id="ARBA00022603"/>
    </source>
</evidence>
<dbReference type="Pfam" id="PF08241">
    <property type="entry name" value="Methyltransf_11"/>
    <property type="match status" value="1"/>
</dbReference>
<feature type="binding site" evidence="5">
    <location>
        <position position="108"/>
    </location>
    <ligand>
        <name>S-adenosyl-L-methionine</name>
        <dbReference type="ChEBI" id="CHEBI:59789"/>
    </ligand>
</feature>
<keyword evidence="5" id="KW-0999">Mitochondrion inner membrane</keyword>
<evidence type="ECO:0000256" key="3">
    <source>
        <dbReference type="ARBA" id="ARBA00022688"/>
    </source>
</evidence>
<dbReference type="EC" id="2.1.1.114" evidence="5"/>
<comment type="subcellular location">
    <subcellularLocation>
        <location evidence="5">Mitochondrion inner membrane</location>
        <topology evidence="5">Peripheral membrane protein</topology>
        <orientation evidence="5">Matrix side</orientation>
    </subcellularLocation>
</comment>
<dbReference type="EMBL" id="MCGN01000004">
    <property type="protein sequence ID" value="ORY97914.1"/>
    <property type="molecule type" value="Genomic_DNA"/>
</dbReference>
<keyword evidence="1 5" id="KW-0489">Methyltransferase</keyword>
<feature type="binding site" evidence="5">
    <location>
        <position position="87"/>
    </location>
    <ligand>
        <name>S-adenosyl-L-methionine</name>
        <dbReference type="ChEBI" id="CHEBI:59789"/>
    </ligand>
</feature>
<dbReference type="SUPFAM" id="SSF53335">
    <property type="entry name" value="S-adenosyl-L-methionine-dependent methyltransferases"/>
    <property type="match status" value="1"/>
</dbReference>
<dbReference type="GO" id="GO:0061542">
    <property type="term" value="F:3-demethylubiquinol 3-O-methyltransferase activity"/>
    <property type="evidence" value="ECO:0007669"/>
    <property type="project" value="UniProtKB-UniRule"/>
</dbReference>
<keyword evidence="5" id="KW-0479">Metal-binding</keyword>
<dbReference type="AlphaFoldDB" id="A0A1X2HG47"/>
<feature type="binding site" evidence="5">
    <location>
        <position position="154"/>
    </location>
    <ligand>
        <name>S-adenosyl-L-methionine</name>
        <dbReference type="ChEBI" id="CHEBI:59789"/>
    </ligand>
</feature>
<dbReference type="InterPro" id="IPR010233">
    <property type="entry name" value="UbiG_MeTrfase"/>
</dbReference>
<dbReference type="InterPro" id="IPR013216">
    <property type="entry name" value="Methyltransf_11"/>
</dbReference>
<comment type="caution">
    <text evidence="7">The sequence shown here is derived from an EMBL/GenBank/DDBJ whole genome shotgun (WGS) entry which is preliminary data.</text>
</comment>
<comment type="function">
    <text evidence="5">O-methyltransferase required for two non-consecutive steps during ubiquinone biosynthesis. Catalyzes the 2 O-methylation of 3,4-dihydroxy-5-(all-trans-polyprenyl)benzoic acid into 4-hydroxy-3-methoxy-5-(all-trans-polyprenyl)benzoic acid. Also catalyzes the last step of ubiquinone biosynthesis by mediating methylation of 3-demethylubiquinone into ubiquinone. Also able to mediate the methylation of 3-demethylubiquinol into ubiquinol.</text>
</comment>
<dbReference type="EC" id="2.1.1.64" evidence="5"/>
<dbReference type="CDD" id="cd02440">
    <property type="entry name" value="AdoMet_MTases"/>
    <property type="match status" value="1"/>
</dbReference>
<dbReference type="GO" id="GO:0046872">
    <property type="term" value="F:metal ion binding"/>
    <property type="evidence" value="ECO:0007669"/>
    <property type="project" value="UniProtKB-KW"/>
</dbReference>
<dbReference type="GO" id="GO:0032259">
    <property type="term" value="P:methylation"/>
    <property type="evidence" value="ECO:0007669"/>
    <property type="project" value="UniProtKB-KW"/>
</dbReference>
<evidence type="ECO:0000259" key="6">
    <source>
        <dbReference type="Pfam" id="PF08241"/>
    </source>
</evidence>
<sequence>MRSLILRRAALTATTARRACYSTKPSSVDDSEIKKFSAMAEDWWNPDGEFAMLQLMNPPRVSYVREQLGKTKAEPKPFQGLRMLDIGCGGGLLSEALVRLGGNVLGADAAYDNIQMAKVHAKQDPRLSEHLEYRNTTAEDLHAEGETFDVVCAMEIIEHVSRPDEFLKTCASMVRPGGHLFLSTMSRTFIAHFLTVFLAEDLLRLVHRGTHDWHKYIKSQELAEAVRGLGQDWTVQDMRGIYWDPLRRKWWLSQQKGLTAPCGLENLEVNYLLAAQRLQ</sequence>
<feature type="domain" description="Methyltransferase type 11" evidence="6">
    <location>
        <begin position="84"/>
        <end position="182"/>
    </location>
</feature>
<organism evidence="7 8">
    <name type="scientific">Syncephalastrum racemosum</name>
    <name type="common">Filamentous fungus</name>
    <dbReference type="NCBI Taxonomy" id="13706"/>
    <lineage>
        <taxon>Eukaryota</taxon>
        <taxon>Fungi</taxon>
        <taxon>Fungi incertae sedis</taxon>
        <taxon>Mucoromycota</taxon>
        <taxon>Mucoromycotina</taxon>
        <taxon>Mucoromycetes</taxon>
        <taxon>Mucorales</taxon>
        <taxon>Syncephalastraceae</taxon>
        <taxon>Syncephalastrum</taxon>
    </lineage>
</organism>
<comment type="catalytic activity">
    <reaction evidence="5">
        <text>a 3-demethylubiquinol + S-adenosyl-L-methionine = a ubiquinol + S-adenosyl-L-homocysteine + H(+)</text>
        <dbReference type="Rhea" id="RHEA:44380"/>
        <dbReference type="Rhea" id="RHEA-COMP:9566"/>
        <dbReference type="Rhea" id="RHEA-COMP:10914"/>
        <dbReference type="ChEBI" id="CHEBI:15378"/>
        <dbReference type="ChEBI" id="CHEBI:17976"/>
        <dbReference type="ChEBI" id="CHEBI:57856"/>
        <dbReference type="ChEBI" id="CHEBI:59789"/>
        <dbReference type="ChEBI" id="CHEBI:84422"/>
        <dbReference type="EC" id="2.1.1.64"/>
    </reaction>
</comment>
<comment type="pathway">
    <text evidence="5">Cofactor biosynthesis; ubiquinone biosynthesis.</text>
</comment>
<comment type="similarity">
    <text evidence="5">Belongs to the class I-like SAM-binding methyltransferase superfamily. UbiG/COQ3 family.</text>
</comment>
<gene>
    <name evidence="5" type="primary">COQ3</name>
    <name evidence="7" type="ORF">BCR43DRAFT_438448</name>
</gene>